<reference evidence="1" key="1">
    <citation type="journal article" date="2014" name="Front. Microbiol.">
        <title>High frequency of phylogenetically diverse reductive dehalogenase-homologous genes in deep subseafloor sedimentary metagenomes.</title>
        <authorList>
            <person name="Kawai M."/>
            <person name="Futagami T."/>
            <person name="Toyoda A."/>
            <person name="Takaki Y."/>
            <person name="Nishi S."/>
            <person name="Hori S."/>
            <person name="Arai W."/>
            <person name="Tsubouchi T."/>
            <person name="Morono Y."/>
            <person name="Uchiyama I."/>
            <person name="Ito T."/>
            <person name="Fujiyama A."/>
            <person name="Inagaki F."/>
            <person name="Takami H."/>
        </authorList>
    </citation>
    <scope>NUCLEOTIDE SEQUENCE</scope>
    <source>
        <strain evidence="1">Expedition CK06-06</strain>
    </source>
</reference>
<protein>
    <submittedName>
        <fullName evidence="1">Uncharacterized protein</fullName>
    </submittedName>
</protein>
<dbReference type="AlphaFoldDB" id="X0UC29"/>
<dbReference type="EMBL" id="BARS01016121">
    <property type="protein sequence ID" value="GAF97937.1"/>
    <property type="molecule type" value="Genomic_DNA"/>
</dbReference>
<accession>X0UC29</accession>
<evidence type="ECO:0000313" key="1">
    <source>
        <dbReference type="EMBL" id="GAF97937.1"/>
    </source>
</evidence>
<sequence length="34" mass="3755">SQIRLFPPDAVKDGQWVDVLVFARAALPTEKEGT</sequence>
<name>X0UC29_9ZZZZ</name>
<proteinExistence type="predicted"/>
<gene>
    <name evidence="1" type="ORF">S01H1_26586</name>
</gene>
<comment type="caution">
    <text evidence="1">The sequence shown here is derived from an EMBL/GenBank/DDBJ whole genome shotgun (WGS) entry which is preliminary data.</text>
</comment>
<feature type="non-terminal residue" evidence="1">
    <location>
        <position position="1"/>
    </location>
</feature>
<organism evidence="1">
    <name type="scientific">marine sediment metagenome</name>
    <dbReference type="NCBI Taxonomy" id="412755"/>
    <lineage>
        <taxon>unclassified sequences</taxon>
        <taxon>metagenomes</taxon>
        <taxon>ecological metagenomes</taxon>
    </lineage>
</organism>